<comment type="caution">
    <text evidence="3">The sequence shown here is derived from an EMBL/GenBank/DDBJ whole genome shotgun (WGS) entry which is preliminary data.</text>
</comment>
<reference evidence="2 5" key="2">
    <citation type="submission" date="2020-08" db="EMBL/GenBank/DDBJ databases">
        <title>Genomic Encyclopedia of Type Strains, Phase IV (KMG-IV): sequencing the most valuable type-strain genomes for metagenomic binning, comparative biology and taxonomic classification.</title>
        <authorList>
            <person name="Goeker M."/>
        </authorList>
    </citation>
    <scope>NUCLEOTIDE SEQUENCE [LARGE SCALE GENOMIC DNA]</scope>
    <source>
        <strain evidence="2 5">DSM 100021</strain>
    </source>
</reference>
<evidence type="ECO:0000313" key="4">
    <source>
        <dbReference type="Proteomes" id="UP000185598"/>
    </source>
</evidence>
<feature type="region of interest" description="Disordered" evidence="1">
    <location>
        <begin position="155"/>
        <end position="200"/>
    </location>
</feature>
<evidence type="ECO:0000256" key="1">
    <source>
        <dbReference type="SAM" id="MobiDB-lite"/>
    </source>
</evidence>
<gene>
    <name evidence="3" type="ORF">BJF91_22100</name>
    <name evidence="2" type="ORF">GGQ71_001042</name>
</gene>
<dbReference type="EMBL" id="MKIN01000022">
    <property type="protein sequence ID" value="OLP49697.1"/>
    <property type="molecule type" value="Genomic_DNA"/>
</dbReference>
<name>A0A1Q9A5E6_9HYPH</name>
<reference evidence="3 4" key="1">
    <citation type="submission" date="2016-09" db="EMBL/GenBank/DDBJ databases">
        <title>Rhizobium oryziradicis sp. nov., isolated from the root of rice.</title>
        <authorList>
            <person name="Zhao J."/>
            <person name="Zhang X."/>
        </authorList>
    </citation>
    <scope>NUCLEOTIDE SEQUENCE [LARGE SCALE GENOMIC DNA]</scope>
    <source>
        <strain evidence="3 4">14971</strain>
    </source>
</reference>
<evidence type="ECO:0000313" key="3">
    <source>
        <dbReference type="EMBL" id="OLP49697.1"/>
    </source>
</evidence>
<dbReference type="Proteomes" id="UP000544107">
    <property type="component" value="Unassembled WGS sequence"/>
</dbReference>
<evidence type="ECO:0000313" key="5">
    <source>
        <dbReference type="Proteomes" id="UP000544107"/>
    </source>
</evidence>
<feature type="compositionally biased region" description="Low complexity" evidence="1">
    <location>
        <begin position="190"/>
        <end position="200"/>
    </location>
</feature>
<accession>A0A1Q9A5E6</accession>
<evidence type="ECO:0000313" key="2">
    <source>
        <dbReference type="EMBL" id="MBB4006806.1"/>
    </source>
</evidence>
<proteinExistence type="predicted"/>
<dbReference type="EMBL" id="JACIED010000001">
    <property type="protein sequence ID" value="MBB4006806.1"/>
    <property type="molecule type" value="Genomic_DNA"/>
</dbReference>
<sequence>MRYAANSQPAHSERQAAHGFRVVAAAAIGLMLASAAFGQTVITAPSLDGSAQGTPDFPDPYLWHVTGLKPGQQLPILSGAGPRFRIIHALQEGTPVDMQNCMESQGGYWCRIATVDRPRISGWVDGRYVVKTGGDPPGTIGGVPVDPVIEIPVGPGGKGRGGQGHGGKGQGGYGGGNQGGGWGNGGGYGNPFSQGGNSGE</sequence>
<protein>
    <submittedName>
        <fullName evidence="2">Putative membrane protein YgcG</fullName>
    </submittedName>
</protein>
<dbReference type="AlphaFoldDB" id="A0A1Q9A5E6"/>
<dbReference type="Proteomes" id="UP000185598">
    <property type="component" value="Unassembled WGS sequence"/>
</dbReference>
<keyword evidence="4" id="KW-1185">Reference proteome</keyword>
<feature type="compositionally biased region" description="Gly residues" evidence="1">
    <location>
        <begin position="155"/>
        <end position="189"/>
    </location>
</feature>
<dbReference type="RefSeq" id="WP_075615483.1">
    <property type="nucleotide sequence ID" value="NZ_JACIED010000001.1"/>
</dbReference>
<organism evidence="3 4">
    <name type="scientific">Allorhizobium taibaishanense</name>
    <dbReference type="NCBI Taxonomy" id="887144"/>
    <lineage>
        <taxon>Bacteria</taxon>
        <taxon>Pseudomonadati</taxon>
        <taxon>Pseudomonadota</taxon>
        <taxon>Alphaproteobacteria</taxon>
        <taxon>Hyphomicrobiales</taxon>
        <taxon>Rhizobiaceae</taxon>
        <taxon>Rhizobium/Agrobacterium group</taxon>
        <taxon>Allorhizobium</taxon>
    </lineage>
</organism>